<dbReference type="SUPFAM" id="SSF49265">
    <property type="entry name" value="Fibronectin type III"/>
    <property type="match status" value="1"/>
</dbReference>
<dbReference type="InterPro" id="IPR002022">
    <property type="entry name" value="Pec_lyase"/>
</dbReference>
<dbReference type="SUPFAM" id="SSF51126">
    <property type="entry name" value="Pectin lyase-like"/>
    <property type="match status" value="1"/>
</dbReference>
<reference evidence="5 6" key="1">
    <citation type="submission" date="2023-12" db="EMBL/GenBank/DDBJ databases">
        <title>Genome sequencing and assembly of bacterial species from a model synthetic community.</title>
        <authorList>
            <person name="Hogle S.L."/>
        </authorList>
    </citation>
    <scope>NUCLEOTIDE SEQUENCE [LARGE SCALE GENOMIC DNA]</scope>
    <source>
        <strain evidence="5 6">HAMBI_3031</strain>
    </source>
</reference>
<name>A0ABZ0W0Z2_9BACT</name>
<dbReference type="RefSeq" id="WP_114790035.1">
    <property type="nucleotide sequence ID" value="NZ_CP139960.1"/>
</dbReference>
<keyword evidence="1" id="KW-0479">Metal-binding</keyword>
<accession>A0ABZ0W0Z2</accession>
<dbReference type="Proteomes" id="UP001325680">
    <property type="component" value="Chromosome"/>
</dbReference>
<dbReference type="SMART" id="SM00656">
    <property type="entry name" value="Amb_all"/>
    <property type="match status" value="1"/>
</dbReference>
<keyword evidence="2" id="KW-0325">Glycoprotein</keyword>
<evidence type="ECO:0000256" key="1">
    <source>
        <dbReference type="ARBA" id="ARBA00022723"/>
    </source>
</evidence>
<dbReference type="Gene3D" id="2.160.20.10">
    <property type="entry name" value="Single-stranded right-handed beta-helix, Pectin lyase-like"/>
    <property type="match status" value="1"/>
</dbReference>
<dbReference type="Gene3D" id="2.60.40.10">
    <property type="entry name" value="Immunoglobulins"/>
    <property type="match status" value="1"/>
</dbReference>
<dbReference type="GO" id="GO:0016829">
    <property type="term" value="F:lyase activity"/>
    <property type="evidence" value="ECO:0007669"/>
    <property type="project" value="UniProtKB-KW"/>
</dbReference>
<dbReference type="InterPro" id="IPR052063">
    <property type="entry name" value="Polysaccharide_Lyase_1"/>
</dbReference>
<dbReference type="InterPro" id="IPR012334">
    <property type="entry name" value="Pectin_lyas_fold"/>
</dbReference>
<evidence type="ECO:0000256" key="3">
    <source>
        <dbReference type="ARBA" id="ARBA00023239"/>
    </source>
</evidence>
<dbReference type="PANTHER" id="PTHR42970">
    <property type="entry name" value="PECTATE LYASE C-RELATED"/>
    <property type="match status" value="1"/>
</dbReference>
<evidence type="ECO:0000313" key="6">
    <source>
        <dbReference type="Proteomes" id="UP001325680"/>
    </source>
</evidence>
<dbReference type="InterPro" id="IPR036116">
    <property type="entry name" value="FN3_sf"/>
</dbReference>
<dbReference type="InterPro" id="IPR003961">
    <property type="entry name" value="FN3_dom"/>
</dbReference>
<keyword evidence="6" id="KW-1185">Reference proteome</keyword>
<dbReference type="CDD" id="cd00063">
    <property type="entry name" value="FN3"/>
    <property type="match status" value="1"/>
</dbReference>
<dbReference type="InterPro" id="IPR013783">
    <property type="entry name" value="Ig-like_fold"/>
</dbReference>
<dbReference type="InterPro" id="IPR011050">
    <property type="entry name" value="Pectin_lyase_fold/virulence"/>
</dbReference>
<keyword evidence="3 5" id="KW-0456">Lyase</keyword>
<organism evidence="5 6">
    <name type="scientific">Niabella yanshanensis</name>
    <dbReference type="NCBI Taxonomy" id="577386"/>
    <lineage>
        <taxon>Bacteria</taxon>
        <taxon>Pseudomonadati</taxon>
        <taxon>Bacteroidota</taxon>
        <taxon>Chitinophagia</taxon>
        <taxon>Chitinophagales</taxon>
        <taxon>Chitinophagaceae</taxon>
        <taxon>Niabella</taxon>
    </lineage>
</organism>
<dbReference type="EMBL" id="CP139960">
    <property type="protein sequence ID" value="WQD36394.1"/>
    <property type="molecule type" value="Genomic_DNA"/>
</dbReference>
<protein>
    <submittedName>
        <fullName evidence="5">Pectate lyase</fullName>
    </submittedName>
</protein>
<dbReference type="PROSITE" id="PS51257">
    <property type="entry name" value="PROKAR_LIPOPROTEIN"/>
    <property type="match status" value="1"/>
</dbReference>
<evidence type="ECO:0000313" key="5">
    <source>
        <dbReference type="EMBL" id="WQD36394.1"/>
    </source>
</evidence>
<proteinExistence type="predicted"/>
<evidence type="ECO:0000259" key="4">
    <source>
        <dbReference type="PROSITE" id="PS50853"/>
    </source>
</evidence>
<sequence length="582" mass="63255">MYKLSRRRNLIVAGTILVFMCACTKKENSATKDGLELQAPQQVQIETLSTSAQLSWSAVEGAYGYLVEVAKGASFTNPFYKSDTLFAIKTEITGLEAKTGYVARIKAIHKDNPSLTSKGLLQQFTTTEAEVPEEALAFPGAEGFGKMVTGGRGGRVIKVTNLNDAGAGSLRDAVNASGPRIIVFEVSGTIQLKSLLNVRNKDITIAGQTAPGDGICIRDYPVSISGENVIIRFMRFRMGDAAQQEGDALGSFENKNMIIDHCSISWSTDECASFYQNDNFTMQWCLISQSLRNSVHGKGAHGYGGIWGGKNASFHHNLMAHHDSRNPRFGEREGQAYALTDLTDVRNNVFYNWGGNSAYGGEAMNINIVNNYYKAGPATKNAERIYSPDKYMKNTESPIYNKWGKFYITGNFVEGSIRTSDDNWTYGVYNQFHSSYGTVSDADKAAMRMAAEHPVQNNVVTYTPSKAYAQVLAYVGASLKRDALDATIISDVTNKTATAQGSNGSTNGIIDTQADAGGWPVLNLLTARPDTDGDGMPDTWEVANKLNPQAANANGKDLSTVYDNIEVYINSLVGAITTNQKL</sequence>
<dbReference type="PROSITE" id="PS50853">
    <property type="entry name" value="FN3"/>
    <property type="match status" value="1"/>
</dbReference>
<evidence type="ECO:0000256" key="2">
    <source>
        <dbReference type="ARBA" id="ARBA00023180"/>
    </source>
</evidence>
<dbReference type="PANTHER" id="PTHR42970:SF1">
    <property type="entry name" value="PECTATE LYASE C-RELATED"/>
    <property type="match status" value="1"/>
</dbReference>
<feature type="domain" description="Fibronectin type-III" evidence="4">
    <location>
        <begin position="39"/>
        <end position="129"/>
    </location>
</feature>
<gene>
    <name evidence="5" type="ORF">U0035_12030</name>
</gene>